<evidence type="ECO:0000256" key="2">
    <source>
        <dbReference type="SAM" id="Phobius"/>
    </source>
</evidence>
<feature type="domain" description="FtsK" evidence="3">
    <location>
        <begin position="363"/>
        <end position="524"/>
    </location>
</feature>
<dbReference type="SUPFAM" id="SSF52540">
    <property type="entry name" value="P-loop containing nucleoside triphosphate hydrolases"/>
    <property type="match status" value="1"/>
</dbReference>
<feature type="transmembrane region" description="Helical" evidence="2">
    <location>
        <begin position="152"/>
        <end position="174"/>
    </location>
</feature>
<feature type="transmembrane region" description="Helical" evidence="2">
    <location>
        <begin position="194"/>
        <end position="219"/>
    </location>
</feature>
<keyword evidence="5" id="KW-1185">Reference proteome</keyword>
<dbReference type="Proteomes" id="UP000199025">
    <property type="component" value="Unassembled WGS sequence"/>
</dbReference>
<dbReference type="Pfam" id="PF01580">
    <property type="entry name" value="FtsK_SpoIIIE"/>
    <property type="match status" value="1"/>
</dbReference>
<feature type="region of interest" description="Disordered" evidence="1">
    <location>
        <begin position="1"/>
        <end position="24"/>
    </location>
</feature>
<organism evidence="4 5">
    <name type="scientific">Amycolatopsis sacchari</name>
    <dbReference type="NCBI Taxonomy" id="115433"/>
    <lineage>
        <taxon>Bacteria</taxon>
        <taxon>Bacillati</taxon>
        <taxon>Actinomycetota</taxon>
        <taxon>Actinomycetes</taxon>
        <taxon>Pseudonocardiales</taxon>
        <taxon>Pseudonocardiaceae</taxon>
        <taxon>Amycolatopsis</taxon>
    </lineage>
</organism>
<sequence length="727" mass="79740">MTDHEENRELARVHYLPTTRPDPDEGEVLEGEVLTAAQYNALQRQKAIERYRAYRRDAVTVVRGVKTVVGHDVTKTLARHGLAYPVAGVRVVVKRWRDAHGASRYERMMRAAELEGNHEALLEWEARDVAEKQRRHERTMDWVRAPGQWIKAGAIGTAGVTGLLLACGVVLAIHNGDIGDVLGPITAVLNAVAFVVWFVTAYGVFLVAGGTAAGLAYLYQQGKRYGDTPAWLAATPAGAVSLDAAVDESMIMNALRNLGHPALNKKFKEGWGTAVQPTWVQPPLPVGHGWEFSLRLPGGVPATSINARKSVLAHNLGRRPEEVWVEVADTDPMAMKCLVLDPGSLREPVPDYPLLDGGRTDFWTGFPVGIDARWNPVDTPVFERNFVLAGIMGSGKSTLLQDLLAGAVLDPVVDIDVFCFADNNDYEWLRPVASLISMGDTAANVDACRTHIEELHASLAERGKLLREYGIDAVTRDAAEKDARLRPRIVVVDECQSFFRQDKPEDRRELVNQMVRFYSAARKYGIVLAFATPTPSDQSLPRDLVAVTTNKACFAIGDKARNNIVLGEKAYENGLSALELKPAVKKAGKVVALNDVGTAVTVGYMEHNGLLRSYNLTHQQKTALVERGIELRGGQVRRRELTEPEHRDLLADVAAVLKPGEEKVKATDVCARLRDLAPGHRDYKSLTADELRERLEAQGCKVTKVGVLTVFTERVHAALAAREGGNA</sequence>
<keyword evidence="2" id="KW-1133">Transmembrane helix</keyword>
<reference evidence="4 5" key="1">
    <citation type="submission" date="2016-10" db="EMBL/GenBank/DDBJ databases">
        <authorList>
            <person name="de Groot N.N."/>
        </authorList>
    </citation>
    <scope>NUCLEOTIDE SEQUENCE [LARGE SCALE GENOMIC DNA]</scope>
    <source>
        <strain evidence="4 5">DSM 44468</strain>
    </source>
</reference>
<dbReference type="AlphaFoldDB" id="A0A1I3TZ74"/>
<protein>
    <submittedName>
        <fullName evidence="4">DNA segregation ATPase FtsK/SpoIIIE, S-DNA-T family</fullName>
    </submittedName>
</protein>
<dbReference type="EMBL" id="FORP01000008">
    <property type="protein sequence ID" value="SFJ76574.1"/>
    <property type="molecule type" value="Genomic_DNA"/>
</dbReference>
<evidence type="ECO:0000259" key="3">
    <source>
        <dbReference type="Pfam" id="PF01580"/>
    </source>
</evidence>
<keyword evidence="2" id="KW-0472">Membrane</keyword>
<dbReference type="RefSeq" id="WP_091508193.1">
    <property type="nucleotide sequence ID" value="NZ_FORP01000008.1"/>
</dbReference>
<feature type="compositionally biased region" description="Basic and acidic residues" evidence="1">
    <location>
        <begin position="1"/>
        <end position="12"/>
    </location>
</feature>
<dbReference type="InterPro" id="IPR002543">
    <property type="entry name" value="FtsK_dom"/>
</dbReference>
<name>A0A1I3TZ74_9PSEU</name>
<gene>
    <name evidence="4" type="ORF">SAMN05421835_108181</name>
</gene>
<dbReference type="OrthoDB" id="3315716at2"/>
<dbReference type="InterPro" id="IPR027417">
    <property type="entry name" value="P-loop_NTPase"/>
</dbReference>
<dbReference type="Gene3D" id="3.40.50.300">
    <property type="entry name" value="P-loop containing nucleotide triphosphate hydrolases"/>
    <property type="match status" value="1"/>
</dbReference>
<evidence type="ECO:0000313" key="4">
    <source>
        <dbReference type="EMBL" id="SFJ76574.1"/>
    </source>
</evidence>
<accession>A0A1I3TZ74</accession>
<evidence type="ECO:0000313" key="5">
    <source>
        <dbReference type="Proteomes" id="UP000199025"/>
    </source>
</evidence>
<dbReference type="STRING" id="115433.SAMN05421835_108181"/>
<proteinExistence type="predicted"/>
<keyword evidence="2" id="KW-0812">Transmembrane</keyword>
<evidence type="ECO:0000256" key="1">
    <source>
        <dbReference type="SAM" id="MobiDB-lite"/>
    </source>
</evidence>
<dbReference type="GO" id="GO:0005524">
    <property type="term" value="F:ATP binding"/>
    <property type="evidence" value="ECO:0007669"/>
    <property type="project" value="InterPro"/>
</dbReference>
<dbReference type="GO" id="GO:0003677">
    <property type="term" value="F:DNA binding"/>
    <property type="evidence" value="ECO:0007669"/>
    <property type="project" value="InterPro"/>
</dbReference>